<dbReference type="CDD" id="cd06433">
    <property type="entry name" value="GT_2_WfgS_like"/>
    <property type="match status" value="1"/>
</dbReference>
<dbReference type="AlphaFoldDB" id="A0A0U3SLT6"/>
<dbReference type="RefSeq" id="WP_068197898.1">
    <property type="nucleotide sequence ID" value="NZ_CP013909.1"/>
</dbReference>
<protein>
    <recommendedName>
        <fullName evidence="1">Glycosyltransferase 2-like domain-containing protein</fullName>
    </recommendedName>
</protein>
<dbReference type="Pfam" id="PF00535">
    <property type="entry name" value="Glycos_transf_2"/>
    <property type="match status" value="1"/>
</dbReference>
<dbReference type="PANTHER" id="PTHR22916:SF3">
    <property type="entry name" value="UDP-GLCNAC:BETAGAL BETA-1,3-N-ACETYLGLUCOSAMINYLTRANSFERASE-LIKE PROTEIN 1"/>
    <property type="match status" value="1"/>
</dbReference>
<accession>A0A0U3SLT6</accession>
<reference evidence="2 3" key="1">
    <citation type="submission" date="2015-12" db="EMBL/GenBank/DDBJ databases">
        <authorList>
            <person name="Shamseldin A."/>
            <person name="Moawad H."/>
            <person name="Abd El-Rahim W.M."/>
            <person name="Sadowsky M.J."/>
        </authorList>
    </citation>
    <scope>NUCLEOTIDE SEQUENCE [LARGE SCALE GENOMIC DNA]</scope>
    <source>
        <strain evidence="2 3">DG5B</strain>
    </source>
</reference>
<evidence type="ECO:0000313" key="2">
    <source>
        <dbReference type="EMBL" id="ALW87124.1"/>
    </source>
</evidence>
<dbReference type="EMBL" id="CP013909">
    <property type="protein sequence ID" value="ALW87124.1"/>
    <property type="molecule type" value="Genomic_DNA"/>
</dbReference>
<evidence type="ECO:0000313" key="3">
    <source>
        <dbReference type="Proteomes" id="UP000059542"/>
    </source>
</evidence>
<dbReference type="Gene3D" id="3.90.550.10">
    <property type="entry name" value="Spore Coat Polysaccharide Biosynthesis Protein SpsA, Chain A"/>
    <property type="match status" value="1"/>
</dbReference>
<dbReference type="InterPro" id="IPR001173">
    <property type="entry name" value="Glyco_trans_2-like"/>
</dbReference>
<dbReference type="Proteomes" id="UP000059542">
    <property type="component" value="Chromosome"/>
</dbReference>
<dbReference type="KEGG" id="hyg:AUC43_19810"/>
<organism evidence="2 3">
    <name type="scientific">Hymenobacter sedentarius</name>
    <dbReference type="NCBI Taxonomy" id="1411621"/>
    <lineage>
        <taxon>Bacteria</taxon>
        <taxon>Pseudomonadati</taxon>
        <taxon>Bacteroidota</taxon>
        <taxon>Cytophagia</taxon>
        <taxon>Cytophagales</taxon>
        <taxon>Hymenobacteraceae</taxon>
        <taxon>Hymenobacter</taxon>
    </lineage>
</organism>
<dbReference type="InterPro" id="IPR029044">
    <property type="entry name" value="Nucleotide-diphossugar_trans"/>
</dbReference>
<keyword evidence="3" id="KW-1185">Reference proteome</keyword>
<name>A0A0U3SLT6_9BACT</name>
<gene>
    <name evidence="2" type="ORF">AUC43_19810</name>
</gene>
<dbReference type="GO" id="GO:0016758">
    <property type="term" value="F:hexosyltransferase activity"/>
    <property type="evidence" value="ECO:0007669"/>
    <property type="project" value="UniProtKB-ARBA"/>
</dbReference>
<dbReference type="STRING" id="1411621.AUC43_19810"/>
<feature type="domain" description="Glycosyltransferase 2-like" evidence="1">
    <location>
        <begin position="8"/>
        <end position="123"/>
    </location>
</feature>
<dbReference type="OrthoDB" id="9788101at2"/>
<dbReference type="SUPFAM" id="SSF53448">
    <property type="entry name" value="Nucleotide-diphospho-sugar transferases"/>
    <property type="match status" value="1"/>
</dbReference>
<proteinExistence type="predicted"/>
<dbReference type="PANTHER" id="PTHR22916">
    <property type="entry name" value="GLYCOSYLTRANSFERASE"/>
    <property type="match status" value="1"/>
</dbReference>
<evidence type="ECO:0000259" key="1">
    <source>
        <dbReference type="Pfam" id="PF00535"/>
    </source>
</evidence>
<sequence>MEQFPFISIVIPSWNQGKYIERTLLSILKQDYPGRVEIIVSDGGSTDETVAVLKKYGEHLIWWSARDKGFVDAVTKGVAHTNGEILAIQSSDDYYLPGAFRAVAAAFQHYPEAGFISGGEYAIDLAGNIVGSGNPSGLITPHSILFQTIPPQHATFVKRRFFEETGGMRREVDMCADIDQWYRVAHLASGQYIPAMLAVYQLHPDQRTVTSDKWFPNLMKMVELCEQEPRYGQEFRLTDEERRNLYTYWEINWTGKRDMAAARSIAFSKLPSLLSYSPRTRRMILGASINSILKKLVPTSVLNALRPAVSVAPSAKLDLEWWKN</sequence>